<accession>A0A1G1W0A3</accession>
<sequence length="132" mass="15282">MAGEIKSFQDLKIWQVAMEMFEMVCEDVSKWPRTQISRAIEYQVLKSSGSMGANVAEGYGRGVPGEFEQFLRYGRGSSAETEDWLLKAQKQHLISSERLDFYQEKILAYNKMVGSFIRSLRTQTKRNRRLDS</sequence>
<comment type="caution">
    <text evidence="1">The sequence shown here is derived from an EMBL/GenBank/DDBJ whole genome shotgun (WGS) entry which is preliminary data.</text>
</comment>
<dbReference type="InterPro" id="IPR012657">
    <property type="entry name" value="23S_rRNA-intervening_sequence"/>
</dbReference>
<dbReference type="PANTHER" id="PTHR38471">
    <property type="entry name" value="FOUR HELIX BUNDLE PROTEIN"/>
    <property type="match status" value="1"/>
</dbReference>
<dbReference type="STRING" id="1797593.A3A65_03305"/>
<reference evidence="1 2" key="1">
    <citation type="journal article" date="2016" name="Nat. Commun.">
        <title>Thousands of microbial genomes shed light on interconnected biogeochemical processes in an aquifer system.</title>
        <authorList>
            <person name="Anantharaman K."/>
            <person name="Brown C.T."/>
            <person name="Hug L.A."/>
            <person name="Sharon I."/>
            <person name="Castelle C.J."/>
            <person name="Probst A.J."/>
            <person name="Thomas B.C."/>
            <person name="Singh A."/>
            <person name="Wilkins M.J."/>
            <person name="Karaoz U."/>
            <person name="Brodie E.L."/>
            <person name="Williams K.H."/>
            <person name="Hubbard S.S."/>
            <person name="Banfield J.F."/>
        </authorList>
    </citation>
    <scope>NUCLEOTIDE SEQUENCE [LARGE SCALE GENOMIC DNA]</scope>
</reference>
<dbReference type="Proteomes" id="UP000176723">
    <property type="component" value="Unassembled WGS sequence"/>
</dbReference>
<dbReference type="SUPFAM" id="SSF158446">
    <property type="entry name" value="IVS-encoded protein-like"/>
    <property type="match status" value="1"/>
</dbReference>
<gene>
    <name evidence="1" type="ORF">A3A65_03305</name>
</gene>
<dbReference type="NCBIfam" id="TIGR02436">
    <property type="entry name" value="four helix bundle protein"/>
    <property type="match status" value="1"/>
</dbReference>
<dbReference type="Pfam" id="PF05635">
    <property type="entry name" value="23S_rRNA_IVP"/>
    <property type="match status" value="1"/>
</dbReference>
<protein>
    <recommendedName>
        <fullName evidence="3">Four helix bundle protein</fullName>
    </recommendedName>
</protein>
<dbReference type="EMBL" id="MHCL01000016">
    <property type="protein sequence ID" value="OGY21095.1"/>
    <property type="molecule type" value="Genomic_DNA"/>
</dbReference>
<dbReference type="AlphaFoldDB" id="A0A1G1W0A3"/>
<proteinExistence type="predicted"/>
<dbReference type="Gene3D" id="1.20.1440.60">
    <property type="entry name" value="23S rRNA-intervening sequence"/>
    <property type="match status" value="1"/>
</dbReference>
<evidence type="ECO:0000313" key="1">
    <source>
        <dbReference type="EMBL" id="OGY21095.1"/>
    </source>
</evidence>
<dbReference type="InterPro" id="IPR036583">
    <property type="entry name" value="23S_rRNA_IVS_sf"/>
</dbReference>
<evidence type="ECO:0000313" key="2">
    <source>
        <dbReference type="Proteomes" id="UP000176723"/>
    </source>
</evidence>
<evidence type="ECO:0008006" key="3">
    <source>
        <dbReference type="Google" id="ProtNLM"/>
    </source>
</evidence>
<organism evidence="1 2">
    <name type="scientific">Candidatus Chisholmbacteria bacterium RIFCSPLOWO2_01_FULL_49_14</name>
    <dbReference type="NCBI Taxonomy" id="1797593"/>
    <lineage>
        <taxon>Bacteria</taxon>
        <taxon>Candidatus Chisholmiibacteriota</taxon>
    </lineage>
</organism>
<name>A0A1G1W0A3_9BACT</name>
<dbReference type="PANTHER" id="PTHR38471:SF2">
    <property type="entry name" value="FOUR HELIX BUNDLE PROTEIN"/>
    <property type="match status" value="1"/>
</dbReference>